<dbReference type="Pfam" id="PF01590">
    <property type="entry name" value="GAF"/>
    <property type="match status" value="1"/>
</dbReference>
<organism evidence="3 4">
    <name type="scientific">candidate division WOR-3 bacterium</name>
    <dbReference type="NCBI Taxonomy" id="2052148"/>
    <lineage>
        <taxon>Bacteria</taxon>
        <taxon>Bacteria division WOR-3</taxon>
    </lineage>
</organism>
<dbReference type="PANTHER" id="PTHR21021">
    <property type="entry name" value="GAF/PUTATIVE CYTOSKELETAL PROTEIN"/>
    <property type="match status" value="1"/>
</dbReference>
<evidence type="ECO:0000259" key="2">
    <source>
        <dbReference type="Pfam" id="PF01590"/>
    </source>
</evidence>
<accession>A0A350H851</accession>
<name>A0A350H851_UNCW3</name>
<dbReference type="InterPro" id="IPR051330">
    <property type="entry name" value="Phosphatase_reg/MetRdx"/>
</dbReference>
<gene>
    <name evidence="3" type="ORF">DCW38_00845</name>
</gene>
<feature type="domain" description="GAF" evidence="2">
    <location>
        <begin position="46"/>
        <end position="150"/>
    </location>
</feature>
<dbReference type="AlphaFoldDB" id="A0A350H851"/>
<sequence>MMSQKQIFDKILSQIREKINSENNRDSSLQFICTILKDNVEHYNWVGFYLTEGADNLVLGPFSGAPTVHTRIKFGIGICGQAAETKRIFIVQDVSKELNYLSCSPTVKSEIVLPILKTGNVVGELDIDSHKIAPFTDDDKEFLLRICSMVVKYF</sequence>
<dbReference type="SUPFAM" id="SSF55781">
    <property type="entry name" value="GAF domain-like"/>
    <property type="match status" value="1"/>
</dbReference>
<dbReference type="GO" id="GO:0033745">
    <property type="term" value="F:L-methionine-(R)-S-oxide reductase activity"/>
    <property type="evidence" value="ECO:0007669"/>
    <property type="project" value="TreeGrafter"/>
</dbReference>
<dbReference type="Proteomes" id="UP000264062">
    <property type="component" value="Unassembled WGS sequence"/>
</dbReference>
<dbReference type="InterPro" id="IPR003018">
    <property type="entry name" value="GAF"/>
</dbReference>
<dbReference type="EMBL" id="DMZY01000027">
    <property type="protein sequence ID" value="HAV91717.1"/>
    <property type="molecule type" value="Genomic_DNA"/>
</dbReference>
<protein>
    <submittedName>
        <fullName evidence="3">Gaf sensor protein</fullName>
    </submittedName>
</protein>
<comment type="caution">
    <text evidence="3">The sequence shown here is derived from an EMBL/GenBank/DDBJ whole genome shotgun (WGS) entry which is preliminary data.</text>
</comment>
<proteinExistence type="inferred from homology"/>
<dbReference type="GO" id="GO:0005829">
    <property type="term" value="C:cytosol"/>
    <property type="evidence" value="ECO:0007669"/>
    <property type="project" value="TreeGrafter"/>
</dbReference>
<evidence type="ECO:0000313" key="3">
    <source>
        <dbReference type="EMBL" id="HAV91717.1"/>
    </source>
</evidence>
<dbReference type="Gene3D" id="3.30.450.40">
    <property type="match status" value="1"/>
</dbReference>
<evidence type="ECO:0000256" key="1">
    <source>
        <dbReference type="ARBA" id="ARBA00038454"/>
    </source>
</evidence>
<evidence type="ECO:0000313" key="4">
    <source>
        <dbReference type="Proteomes" id="UP000264062"/>
    </source>
</evidence>
<comment type="similarity">
    <text evidence="1">Belongs to the free Met sulfoxide reductase family.</text>
</comment>
<dbReference type="PANTHER" id="PTHR21021:SF15">
    <property type="entry name" value="FREE METHIONINE-R-SULFOXIDE REDUCTASE"/>
    <property type="match status" value="1"/>
</dbReference>
<reference evidence="3 4" key="1">
    <citation type="journal article" date="2018" name="Nat. Biotechnol.">
        <title>A standardized bacterial taxonomy based on genome phylogeny substantially revises the tree of life.</title>
        <authorList>
            <person name="Parks D.H."/>
            <person name="Chuvochina M."/>
            <person name="Waite D.W."/>
            <person name="Rinke C."/>
            <person name="Skarshewski A."/>
            <person name="Chaumeil P.A."/>
            <person name="Hugenholtz P."/>
        </authorList>
    </citation>
    <scope>NUCLEOTIDE SEQUENCE [LARGE SCALE GENOMIC DNA]</scope>
    <source>
        <strain evidence="3">UBA9956</strain>
    </source>
</reference>
<dbReference type="InterPro" id="IPR029016">
    <property type="entry name" value="GAF-like_dom_sf"/>
</dbReference>